<evidence type="ECO:0000256" key="4">
    <source>
        <dbReference type="ARBA" id="ARBA00022679"/>
    </source>
</evidence>
<organism evidence="7 8">
    <name type="scientific">Mucilaginibacter gotjawali</name>
    <dbReference type="NCBI Taxonomy" id="1550579"/>
    <lineage>
        <taxon>Bacteria</taxon>
        <taxon>Pseudomonadati</taxon>
        <taxon>Bacteroidota</taxon>
        <taxon>Sphingobacteriia</taxon>
        <taxon>Sphingobacteriales</taxon>
        <taxon>Sphingobacteriaceae</taxon>
        <taxon>Mucilaginibacter</taxon>
    </lineage>
</organism>
<keyword evidence="4 7" id="KW-0808">Transferase</keyword>
<dbReference type="RefSeq" id="WP_157750584.1">
    <property type="nucleotide sequence ID" value="NZ_AP017313.1"/>
</dbReference>
<dbReference type="KEGG" id="mgot:MgSA37_03119"/>
<evidence type="ECO:0000256" key="2">
    <source>
        <dbReference type="ARBA" id="ARBA00012438"/>
    </source>
</evidence>
<sequence>MLALTDRMSVIDRPKMLHYADSMYYAQKNKSHFLEAGHFMAYSNYYDLTNVPKKSLLYTDSAIAIIDKENLSDSSWARYYFAAHIKKANVFFKTGDYPQAIEGYLKIKELADKPDNKCGIGVKLYNNIGLILFRQQKYEGAKNYFKQALGILDSCSVNLNIANKVAVKQELLDNIGESFINQGNIDSALVYYRRALYIIESGKFSPDPLQDKISRSVSRGVVLSNIAQIFVKENKLDSAEIFFRENIAINAISYKNEIKNAQQSQLYLADLYNKKKEYPKMKAVLADLRKGLDTIQNSEVELGWRKLMAEYDNNNNLPREELIYYKSYVSLKDSIDRLKLAINQSDFNKELEAKRQQINYVVLQKDNQLSHLYLWITIVISIMAVTIVALIYYYYRKGKRNIRTLTLLNREVGEQKEKIEFAMVELEKSNKDKARILRVVAHDLRDPIGGAATLVNTVINEDLPEDYEKQNLNLVEKTLINSLGLINSLVEFDLAGERIQLDKEWTDINEILKHCAALMQLIAEKKGQRLHFTALQKPLPILIDKERTARMVNNLIGNAIKFSKAGQAIYIELELRVKTILISVKDNGIGIPPEMQDEIFNTLGGTRRVGTAGEKSFGLGLSICRQIVEAHGGKIWVQSEPEKGAVFFVELPL</sequence>
<dbReference type="GO" id="GO:0000155">
    <property type="term" value="F:phosphorelay sensor kinase activity"/>
    <property type="evidence" value="ECO:0007669"/>
    <property type="project" value="InterPro"/>
</dbReference>
<accession>A0A0X8X7M7</accession>
<dbReference type="InterPro" id="IPR011990">
    <property type="entry name" value="TPR-like_helical_dom_sf"/>
</dbReference>
<dbReference type="InterPro" id="IPR005467">
    <property type="entry name" value="His_kinase_dom"/>
</dbReference>
<dbReference type="Pfam" id="PF02518">
    <property type="entry name" value="HATPase_c"/>
    <property type="match status" value="1"/>
</dbReference>
<dbReference type="InterPro" id="IPR004358">
    <property type="entry name" value="Sig_transdc_His_kin-like_C"/>
</dbReference>
<name>A0A0X8X7M7_9SPHI</name>
<dbReference type="InterPro" id="IPR050736">
    <property type="entry name" value="Sensor_HK_Regulatory"/>
</dbReference>
<dbReference type="SUPFAM" id="SSF47384">
    <property type="entry name" value="Homodimeric domain of signal transducing histidine kinase"/>
    <property type="match status" value="1"/>
</dbReference>
<keyword evidence="3" id="KW-0597">Phosphoprotein</keyword>
<dbReference type="Proteomes" id="UP000218263">
    <property type="component" value="Chromosome"/>
</dbReference>
<protein>
    <recommendedName>
        <fullName evidence="2">histidine kinase</fullName>
        <ecNumber evidence="2">2.7.13.3</ecNumber>
    </recommendedName>
</protein>
<evidence type="ECO:0000256" key="5">
    <source>
        <dbReference type="ARBA" id="ARBA00022777"/>
    </source>
</evidence>
<dbReference type="EMBL" id="AP017313">
    <property type="protein sequence ID" value="BAU54939.1"/>
    <property type="molecule type" value="Genomic_DNA"/>
</dbReference>
<dbReference type="Gene3D" id="3.30.565.10">
    <property type="entry name" value="Histidine kinase-like ATPase, C-terminal domain"/>
    <property type="match status" value="1"/>
</dbReference>
<evidence type="ECO:0000256" key="1">
    <source>
        <dbReference type="ARBA" id="ARBA00000085"/>
    </source>
</evidence>
<evidence type="ECO:0000256" key="6">
    <source>
        <dbReference type="ARBA" id="ARBA00023012"/>
    </source>
</evidence>
<dbReference type="EC" id="2.7.13.3" evidence="2"/>
<dbReference type="OrthoDB" id="9810447at2"/>
<dbReference type="InterPro" id="IPR036890">
    <property type="entry name" value="HATPase_C_sf"/>
</dbReference>
<evidence type="ECO:0000256" key="3">
    <source>
        <dbReference type="ARBA" id="ARBA00022553"/>
    </source>
</evidence>
<dbReference type="InterPro" id="IPR036097">
    <property type="entry name" value="HisK_dim/P_sf"/>
</dbReference>
<dbReference type="AlphaFoldDB" id="A0A0X8X7M7"/>
<dbReference type="SMART" id="SM00387">
    <property type="entry name" value="HATPase_c"/>
    <property type="match status" value="1"/>
</dbReference>
<keyword evidence="8" id="KW-1185">Reference proteome</keyword>
<keyword evidence="5" id="KW-0418">Kinase</keyword>
<keyword evidence="6" id="KW-0902">Two-component regulatory system</keyword>
<dbReference type="Gene3D" id="1.10.287.130">
    <property type="match status" value="1"/>
</dbReference>
<dbReference type="FunFam" id="3.30.565.10:FF:000006">
    <property type="entry name" value="Sensor histidine kinase WalK"/>
    <property type="match status" value="1"/>
</dbReference>
<evidence type="ECO:0000313" key="7">
    <source>
        <dbReference type="EMBL" id="BAU54939.1"/>
    </source>
</evidence>
<dbReference type="Gene3D" id="1.25.40.10">
    <property type="entry name" value="Tetratricopeptide repeat domain"/>
    <property type="match status" value="1"/>
</dbReference>
<dbReference type="PANTHER" id="PTHR43711:SF31">
    <property type="entry name" value="HISTIDINE KINASE"/>
    <property type="match status" value="1"/>
</dbReference>
<dbReference type="SUPFAM" id="SSF55874">
    <property type="entry name" value="ATPase domain of HSP90 chaperone/DNA topoisomerase II/histidine kinase"/>
    <property type="match status" value="1"/>
</dbReference>
<proteinExistence type="predicted"/>
<dbReference type="InterPro" id="IPR003594">
    <property type="entry name" value="HATPase_dom"/>
</dbReference>
<dbReference type="CDD" id="cd00075">
    <property type="entry name" value="HATPase"/>
    <property type="match status" value="1"/>
</dbReference>
<dbReference type="PROSITE" id="PS50109">
    <property type="entry name" value="HIS_KIN"/>
    <property type="match status" value="1"/>
</dbReference>
<dbReference type="PANTHER" id="PTHR43711">
    <property type="entry name" value="TWO-COMPONENT HISTIDINE KINASE"/>
    <property type="match status" value="1"/>
</dbReference>
<comment type="catalytic activity">
    <reaction evidence="1">
        <text>ATP + protein L-histidine = ADP + protein N-phospho-L-histidine.</text>
        <dbReference type="EC" id="2.7.13.3"/>
    </reaction>
</comment>
<dbReference type="PRINTS" id="PR00344">
    <property type="entry name" value="BCTRLSENSOR"/>
</dbReference>
<dbReference type="SUPFAM" id="SSF48452">
    <property type="entry name" value="TPR-like"/>
    <property type="match status" value="2"/>
</dbReference>
<dbReference type="InterPro" id="IPR019734">
    <property type="entry name" value="TPR_rpt"/>
</dbReference>
<reference evidence="7 8" key="1">
    <citation type="submission" date="2015-12" db="EMBL/GenBank/DDBJ databases">
        <title>Genome sequence of Mucilaginibacter gotjawali.</title>
        <authorList>
            <person name="Lee J.S."/>
            <person name="Lee K.C."/>
            <person name="Kim K.K."/>
            <person name="Lee B.W."/>
        </authorList>
    </citation>
    <scope>NUCLEOTIDE SEQUENCE [LARGE SCALE GENOMIC DNA]</scope>
    <source>
        <strain evidence="7 8">SA3-7</strain>
    </source>
</reference>
<dbReference type="SMART" id="SM00028">
    <property type="entry name" value="TPR"/>
    <property type="match status" value="4"/>
</dbReference>
<evidence type="ECO:0000313" key="8">
    <source>
        <dbReference type="Proteomes" id="UP000218263"/>
    </source>
</evidence>
<dbReference type="PROSITE" id="PS50005">
    <property type="entry name" value="TPR"/>
    <property type="match status" value="2"/>
</dbReference>
<dbReference type="Pfam" id="PF13181">
    <property type="entry name" value="TPR_8"/>
    <property type="match status" value="2"/>
</dbReference>
<gene>
    <name evidence="7" type="primary">arcB_2</name>
    <name evidence="7" type="ORF">MgSA37_03119</name>
</gene>